<dbReference type="EMBL" id="FCOL02000019">
    <property type="protein sequence ID" value="SAL65458.1"/>
    <property type="molecule type" value="Genomic_DNA"/>
</dbReference>
<evidence type="ECO:0000313" key="2">
    <source>
        <dbReference type="EMBL" id="SAL65458.1"/>
    </source>
</evidence>
<feature type="region of interest" description="Disordered" evidence="1">
    <location>
        <begin position="68"/>
        <end position="113"/>
    </location>
</feature>
<organism evidence="2 3">
    <name type="scientific">Caballeronia terrestris</name>
    <dbReference type="NCBI Taxonomy" id="1226301"/>
    <lineage>
        <taxon>Bacteria</taxon>
        <taxon>Pseudomonadati</taxon>
        <taxon>Pseudomonadota</taxon>
        <taxon>Betaproteobacteria</taxon>
        <taxon>Burkholderiales</taxon>
        <taxon>Burkholderiaceae</taxon>
        <taxon>Caballeronia</taxon>
    </lineage>
</organism>
<gene>
    <name evidence="2" type="ORF">AWB67_03551</name>
</gene>
<comment type="caution">
    <text evidence="2">The sequence shown here is derived from an EMBL/GenBank/DDBJ whole genome shotgun (WGS) entry which is preliminary data.</text>
</comment>
<sequence>MKLGSQWGALENGREVETGALRRTGTYAAQRSIAVGTLEGAIRDQQMPFVNKAVAVNQGALPHVKAAIRKRTRGSPDKPSGSRVWQAHRDRARQRSRGVARPTNEAVSQFGQG</sequence>
<name>A0A158J9E4_9BURK</name>
<keyword evidence="3" id="KW-1185">Reference proteome</keyword>
<dbReference type="Proteomes" id="UP000054925">
    <property type="component" value="Unassembled WGS sequence"/>
</dbReference>
<protein>
    <submittedName>
        <fullName evidence="2">Uncharacterized protein</fullName>
    </submittedName>
</protein>
<accession>A0A158J9E4</accession>
<proteinExistence type="predicted"/>
<dbReference type="AlphaFoldDB" id="A0A158J9E4"/>
<evidence type="ECO:0000313" key="3">
    <source>
        <dbReference type="Proteomes" id="UP000054925"/>
    </source>
</evidence>
<reference evidence="2" key="1">
    <citation type="submission" date="2016-01" db="EMBL/GenBank/DDBJ databases">
        <authorList>
            <person name="Peeters C."/>
        </authorList>
    </citation>
    <scope>NUCLEOTIDE SEQUENCE [LARGE SCALE GENOMIC DNA]</scope>
    <source>
        <strain evidence="2">LMG 22937</strain>
    </source>
</reference>
<evidence type="ECO:0000256" key="1">
    <source>
        <dbReference type="SAM" id="MobiDB-lite"/>
    </source>
</evidence>